<dbReference type="InterPro" id="IPR001810">
    <property type="entry name" value="F-box_dom"/>
</dbReference>
<organism evidence="2 3">
    <name type="scientific">Pleuronectes platessa</name>
    <name type="common">European plaice</name>
    <dbReference type="NCBI Taxonomy" id="8262"/>
    <lineage>
        <taxon>Eukaryota</taxon>
        <taxon>Metazoa</taxon>
        <taxon>Chordata</taxon>
        <taxon>Craniata</taxon>
        <taxon>Vertebrata</taxon>
        <taxon>Euteleostomi</taxon>
        <taxon>Actinopterygii</taxon>
        <taxon>Neopterygii</taxon>
        <taxon>Teleostei</taxon>
        <taxon>Neoteleostei</taxon>
        <taxon>Acanthomorphata</taxon>
        <taxon>Carangaria</taxon>
        <taxon>Pleuronectiformes</taxon>
        <taxon>Pleuronectoidei</taxon>
        <taxon>Pleuronectidae</taxon>
        <taxon>Pleuronectes</taxon>
    </lineage>
</organism>
<dbReference type="PROSITE" id="PS50181">
    <property type="entry name" value="FBOX"/>
    <property type="match status" value="1"/>
</dbReference>
<dbReference type="Pfam" id="PF12937">
    <property type="entry name" value="F-box-like"/>
    <property type="match status" value="1"/>
</dbReference>
<accession>A0A9N7VMR7</accession>
<protein>
    <recommendedName>
        <fullName evidence="1">F-box domain-containing protein</fullName>
    </recommendedName>
</protein>
<dbReference type="SMART" id="SM00256">
    <property type="entry name" value="FBOX"/>
    <property type="match status" value="1"/>
</dbReference>
<feature type="domain" description="F-box" evidence="1">
    <location>
        <begin position="2"/>
        <end position="48"/>
    </location>
</feature>
<dbReference type="InterPro" id="IPR032675">
    <property type="entry name" value="LRR_dom_sf"/>
</dbReference>
<dbReference type="AlphaFoldDB" id="A0A9N7VMR7"/>
<reference evidence="2" key="1">
    <citation type="submission" date="2020-03" db="EMBL/GenBank/DDBJ databases">
        <authorList>
            <person name="Weist P."/>
        </authorList>
    </citation>
    <scope>NUCLEOTIDE SEQUENCE</scope>
</reference>
<evidence type="ECO:0000259" key="1">
    <source>
        <dbReference type="PROSITE" id="PS50181"/>
    </source>
</evidence>
<dbReference type="InterPro" id="IPR036047">
    <property type="entry name" value="F-box-like_dom_sf"/>
</dbReference>
<evidence type="ECO:0000313" key="2">
    <source>
        <dbReference type="EMBL" id="CAB1451166.1"/>
    </source>
</evidence>
<comment type="caution">
    <text evidence="2">The sequence shown here is derived from an EMBL/GenBank/DDBJ whole genome shotgun (WGS) entry which is preliminary data.</text>
</comment>
<sequence>MAQTPPRLPSEVWNRVFSCLSTADKLSVRASCKYFNTLVDHGSLWRDWAVVLRFNSGYYNRRFWASLRRRRVTSAVVRSSRVKDWKQVAHFLPSATTVVMDTSSQQSLHYVRDFADLRRLAVRNSSTSLVFDSSTVCKPEQLTHLSLCDVTLPTATIEGVISAVSHFTNLTSLVCHRTGVLQETIILVHSLLSCLPKLKHLSLSVAHTFCCLNTVPSLNIPGGGRAPALSSLELIDCMDLSFPKDSMKLMPGLKSLAVFFRHSQQEWPSPVCHLNTWLSDLPQLSTLVILKGPAVKNYVTSIPPTVTSLTLCVAEFSSKDLAATAAQVPDLLQLHIDPWPSHLGAHTAQIPLLFPKLRRLKVRLEHVPEEKFLALHKLPDLEYLEVLDSLPHFSQLIIKLRALTNYRLEVKTPPRQRDVMSCSCVCY</sequence>
<dbReference type="SUPFAM" id="SSF81383">
    <property type="entry name" value="F-box domain"/>
    <property type="match status" value="1"/>
</dbReference>
<dbReference type="EMBL" id="CADEAL010004079">
    <property type="protein sequence ID" value="CAB1451166.1"/>
    <property type="molecule type" value="Genomic_DNA"/>
</dbReference>
<proteinExistence type="predicted"/>
<keyword evidence="3" id="KW-1185">Reference proteome</keyword>
<dbReference type="Gene3D" id="1.20.1280.50">
    <property type="match status" value="1"/>
</dbReference>
<dbReference type="Gene3D" id="3.80.10.10">
    <property type="entry name" value="Ribonuclease Inhibitor"/>
    <property type="match status" value="1"/>
</dbReference>
<evidence type="ECO:0000313" key="3">
    <source>
        <dbReference type="Proteomes" id="UP001153269"/>
    </source>
</evidence>
<dbReference type="Proteomes" id="UP001153269">
    <property type="component" value="Unassembled WGS sequence"/>
</dbReference>
<name>A0A9N7VMR7_PLEPL</name>
<dbReference type="SUPFAM" id="SSF52047">
    <property type="entry name" value="RNI-like"/>
    <property type="match status" value="1"/>
</dbReference>
<gene>
    <name evidence="2" type="ORF">PLEPLA_LOCUS38859</name>
</gene>